<protein>
    <submittedName>
        <fullName evidence="1">Uncharacterized protein</fullName>
    </submittedName>
</protein>
<dbReference type="RefSeq" id="WP_117681263.1">
    <property type="nucleotide sequence ID" value="NZ_QSRK01000017.1"/>
</dbReference>
<proteinExistence type="predicted"/>
<dbReference type="EMBL" id="QSRK01000017">
    <property type="protein sequence ID" value="RGL12759.1"/>
    <property type="molecule type" value="Genomic_DNA"/>
</dbReference>
<name>A0A3E4R0S1_BACUN</name>
<reference evidence="1 2" key="1">
    <citation type="submission" date="2018-08" db="EMBL/GenBank/DDBJ databases">
        <title>A genome reference for cultivated species of the human gut microbiota.</title>
        <authorList>
            <person name="Zou Y."/>
            <person name="Xue W."/>
            <person name="Luo G."/>
        </authorList>
    </citation>
    <scope>NUCLEOTIDE SEQUENCE [LARGE SCALE GENOMIC DNA]</scope>
    <source>
        <strain evidence="1 2">TF08-13</strain>
    </source>
</reference>
<dbReference type="AlphaFoldDB" id="A0A3E4R0S1"/>
<gene>
    <name evidence="1" type="ORF">DXC80_11810</name>
</gene>
<evidence type="ECO:0000313" key="2">
    <source>
        <dbReference type="Proteomes" id="UP000260795"/>
    </source>
</evidence>
<comment type="caution">
    <text evidence="1">The sequence shown here is derived from an EMBL/GenBank/DDBJ whole genome shotgun (WGS) entry which is preliminary data.</text>
</comment>
<organism evidence="1 2">
    <name type="scientific">Bacteroides uniformis</name>
    <dbReference type="NCBI Taxonomy" id="820"/>
    <lineage>
        <taxon>Bacteria</taxon>
        <taxon>Pseudomonadati</taxon>
        <taxon>Bacteroidota</taxon>
        <taxon>Bacteroidia</taxon>
        <taxon>Bacteroidales</taxon>
        <taxon>Bacteroidaceae</taxon>
        <taxon>Bacteroides</taxon>
    </lineage>
</organism>
<accession>A0A3E4R0S1</accession>
<evidence type="ECO:0000313" key="1">
    <source>
        <dbReference type="EMBL" id="RGL12759.1"/>
    </source>
</evidence>
<dbReference type="Proteomes" id="UP000260795">
    <property type="component" value="Unassembled WGS sequence"/>
</dbReference>
<sequence length="373" mass="44118">MKDLVILSQAPLTPQIKRNNYVDAYLEAGYSVQFWDLSQIIHPGMKYNDEQSEPYLKRIFSLFELEEELKKINVLNTIFISDFDAFWNNRHIFKLLSKYNCSMVRIDMYANTSLATTYKQKILKLFSNRFKNIVLTRLGLLGYKLYALIYHISPCRYYCSSSSIVNRTHKINHPDYEEFLFTGSSHIVDGKYILFVDTYFGAHPDMFFIYKSKKTFSTEKYQNILNKFFSYLEYKYEIPVVIAAHPKSDYSSGSFGNRQIIKYHTKDLIMYADKVIMQLCNTMSWVTLADKPFAFVATDDYIALSHQKRHFNMLAALFGKEIYNIEHCDFSEVAFSKVSQEIRTKYIYTYLTDKEIERKRNIDILKDYYESMS</sequence>